<evidence type="ECO:0000313" key="3">
    <source>
        <dbReference type="Proteomes" id="UP000579605"/>
    </source>
</evidence>
<reference evidence="2 3" key="1">
    <citation type="submission" date="2020-07" db="EMBL/GenBank/DDBJ databases">
        <title>Sequencing the genomes of 1000 actinobacteria strains.</title>
        <authorList>
            <person name="Klenk H.-P."/>
        </authorList>
    </citation>
    <scope>NUCLEOTIDE SEQUENCE [LARGE SCALE GENOMIC DNA]</scope>
    <source>
        <strain evidence="2 3">DSM 18448</strain>
    </source>
</reference>
<evidence type="ECO:0000256" key="1">
    <source>
        <dbReference type="SAM" id="Phobius"/>
    </source>
</evidence>
<sequence length="210" mass="22705">MEERAMKVNMVAVYRASSYSRPQLVLCCDDLLRVLRASESKDPSVGHATVLPDPLSGNLEVAVQAEGETYDVAAARAARRLDQAVQTVTKDSPAGLEELYSELWCRKIPDICRPRSTQEASRARPAEAEATRVSHPYVLRVLSLRLAGMCGFAAAVVFGVAAALHGGLDPLLIIGAALFALLAVVAWTYMVVADVKACISEPRRPEDAER</sequence>
<dbReference type="Proteomes" id="UP000579605">
    <property type="component" value="Unassembled WGS sequence"/>
</dbReference>
<keyword evidence="1" id="KW-0472">Membrane</keyword>
<keyword evidence="3" id="KW-1185">Reference proteome</keyword>
<accession>A0A852ZJ12</accession>
<keyword evidence="1" id="KW-0812">Transmembrane</keyword>
<gene>
    <name evidence="2" type="ORF">F4554_000954</name>
</gene>
<proteinExistence type="predicted"/>
<feature type="transmembrane region" description="Helical" evidence="1">
    <location>
        <begin position="142"/>
        <end position="165"/>
    </location>
</feature>
<feature type="transmembrane region" description="Helical" evidence="1">
    <location>
        <begin position="171"/>
        <end position="193"/>
    </location>
</feature>
<dbReference type="EMBL" id="JACBZH010000001">
    <property type="protein sequence ID" value="NYH88316.1"/>
    <property type="molecule type" value="Genomic_DNA"/>
</dbReference>
<organism evidence="2 3">
    <name type="scientific">Actinopolymorpha rutila</name>
    <dbReference type="NCBI Taxonomy" id="446787"/>
    <lineage>
        <taxon>Bacteria</taxon>
        <taxon>Bacillati</taxon>
        <taxon>Actinomycetota</taxon>
        <taxon>Actinomycetes</taxon>
        <taxon>Propionibacteriales</taxon>
        <taxon>Actinopolymorphaceae</taxon>
        <taxon>Actinopolymorpha</taxon>
    </lineage>
</organism>
<protein>
    <submittedName>
        <fullName evidence="2">Uncharacterized protein</fullName>
    </submittedName>
</protein>
<comment type="caution">
    <text evidence="2">The sequence shown here is derived from an EMBL/GenBank/DDBJ whole genome shotgun (WGS) entry which is preliminary data.</text>
</comment>
<name>A0A852ZJ12_9ACTN</name>
<evidence type="ECO:0000313" key="2">
    <source>
        <dbReference type="EMBL" id="NYH88316.1"/>
    </source>
</evidence>
<keyword evidence="1" id="KW-1133">Transmembrane helix</keyword>
<dbReference type="AlphaFoldDB" id="A0A852ZJ12"/>
<dbReference type="RefSeq" id="WP_179786233.1">
    <property type="nucleotide sequence ID" value="NZ_BAAARR010000022.1"/>
</dbReference>